<dbReference type="CDD" id="cd06464">
    <property type="entry name" value="ACD_sHsps-like"/>
    <property type="match status" value="1"/>
</dbReference>
<dbReference type="Pfam" id="PF00011">
    <property type="entry name" value="HSP20"/>
    <property type="match status" value="1"/>
</dbReference>
<dbReference type="InterPro" id="IPR008978">
    <property type="entry name" value="HSP20-like_chaperone"/>
</dbReference>
<evidence type="ECO:0000313" key="4">
    <source>
        <dbReference type="EMBL" id="WXA97230.1"/>
    </source>
</evidence>
<feature type="domain" description="SHSP" evidence="3">
    <location>
        <begin position="66"/>
        <end position="186"/>
    </location>
</feature>
<dbReference type="SUPFAM" id="SSF49764">
    <property type="entry name" value="HSP20-like chaperones"/>
    <property type="match status" value="1"/>
</dbReference>
<dbReference type="InterPro" id="IPR031107">
    <property type="entry name" value="Small_HSP"/>
</dbReference>
<dbReference type="PANTHER" id="PTHR11527">
    <property type="entry name" value="HEAT-SHOCK PROTEIN 20 FAMILY MEMBER"/>
    <property type="match status" value="1"/>
</dbReference>
<protein>
    <submittedName>
        <fullName evidence="4">Hsp20/alpha crystallin family protein</fullName>
    </submittedName>
</protein>
<sequence>MTEIDDTIGKVENLYRSLTGQEAPELKAPFAPIPAERDPVEHVQEQMERLNHLLGTASGQPSTQQQQQPQGWTPVLSLWETNEELLLSIDLPGVNRQGVEVNIQGTPQGNVLIVTGRRQPPTTNNGGKLVPLRVEHAIGVLRRVIPLPLTAKTEQITSTLQDGVLLVRIPRQPQATASNARPIPIT</sequence>
<dbReference type="PROSITE" id="PS01031">
    <property type="entry name" value="SHSP"/>
    <property type="match status" value="1"/>
</dbReference>
<dbReference type="Gene3D" id="2.60.40.790">
    <property type="match status" value="1"/>
</dbReference>
<evidence type="ECO:0000256" key="2">
    <source>
        <dbReference type="RuleBase" id="RU003616"/>
    </source>
</evidence>
<keyword evidence="5" id="KW-1185">Reference proteome</keyword>
<proteinExistence type="inferred from homology"/>
<reference evidence="4 5" key="1">
    <citation type="submission" date="2021-12" db="EMBL/GenBank/DDBJ databases">
        <title>Discovery of the Pendulisporaceae a myxobacterial family with distinct sporulation behavior and unique specialized metabolism.</title>
        <authorList>
            <person name="Garcia R."/>
            <person name="Popoff A."/>
            <person name="Bader C.D."/>
            <person name="Loehr J."/>
            <person name="Walesch S."/>
            <person name="Walt C."/>
            <person name="Boldt J."/>
            <person name="Bunk B."/>
            <person name="Haeckl F.J.F.P.J."/>
            <person name="Gunesch A.P."/>
            <person name="Birkelbach J."/>
            <person name="Nuebel U."/>
            <person name="Pietschmann T."/>
            <person name="Bach T."/>
            <person name="Mueller R."/>
        </authorList>
    </citation>
    <scope>NUCLEOTIDE SEQUENCE [LARGE SCALE GENOMIC DNA]</scope>
    <source>
        <strain evidence="4 5">MSr12523</strain>
    </source>
</reference>
<evidence type="ECO:0000256" key="1">
    <source>
        <dbReference type="PROSITE-ProRule" id="PRU00285"/>
    </source>
</evidence>
<dbReference type="InterPro" id="IPR002068">
    <property type="entry name" value="A-crystallin/Hsp20_dom"/>
</dbReference>
<accession>A0ABZ2KEW3</accession>
<dbReference type="Proteomes" id="UP001379533">
    <property type="component" value="Chromosome"/>
</dbReference>
<dbReference type="EMBL" id="CP089982">
    <property type="protein sequence ID" value="WXA97230.1"/>
    <property type="molecule type" value="Genomic_DNA"/>
</dbReference>
<dbReference type="RefSeq" id="WP_394847845.1">
    <property type="nucleotide sequence ID" value="NZ_CP089982.1"/>
</dbReference>
<comment type="similarity">
    <text evidence="1 2">Belongs to the small heat shock protein (HSP20) family.</text>
</comment>
<evidence type="ECO:0000259" key="3">
    <source>
        <dbReference type="PROSITE" id="PS01031"/>
    </source>
</evidence>
<name>A0ABZ2KEW3_9BACT</name>
<organism evidence="4 5">
    <name type="scientific">Pendulispora brunnea</name>
    <dbReference type="NCBI Taxonomy" id="2905690"/>
    <lineage>
        <taxon>Bacteria</taxon>
        <taxon>Pseudomonadati</taxon>
        <taxon>Myxococcota</taxon>
        <taxon>Myxococcia</taxon>
        <taxon>Myxococcales</taxon>
        <taxon>Sorangiineae</taxon>
        <taxon>Pendulisporaceae</taxon>
        <taxon>Pendulispora</taxon>
    </lineage>
</organism>
<gene>
    <name evidence="4" type="ORF">LZC95_10325</name>
</gene>
<evidence type="ECO:0000313" key="5">
    <source>
        <dbReference type="Proteomes" id="UP001379533"/>
    </source>
</evidence>